<dbReference type="RefSeq" id="WP_150435863.1">
    <property type="nucleotide sequence ID" value="NZ_VYKJ01000007.1"/>
</dbReference>
<name>A0A5J5FY72_9GAMM</name>
<accession>A0A5J5FY72</accession>
<reference evidence="1 2" key="1">
    <citation type="submission" date="2019-09" db="EMBL/GenBank/DDBJ databases">
        <authorList>
            <person name="Li Y."/>
        </authorList>
    </citation>
    <scope>NUCLEOTIDE SEQUENCE [LARGE SCALE GENOMIC DNA]</scope>
    <source>
        <strain evidence="1 2">L3-3HA</strain>
    </source>
</reference>
<dbReference type="AlphaFoldDB" id="A0A5J5FY72"/>
<dbReference type="Proteomes" id="UP000335415">
    <property type="component" value="Unassembled WGS sequence"/>
</dbReference>
<dbReference type="OrthoDB" id="7065152at2"/>
<keyword evidence="2" id="KW-1185">Reference proteome</keyword>
<comment type="caution">
    <text evidence="1">The sequence shown here is derived from an EMBL/GenBank/DDBJ whole genome shotgun (WGS) entry which is preliminary data.</text>
</comment>
<evidence type="ECO:0000313" key="2">
    <source>
        <dbReference type="Proteomes" id="UP000335415"/>
    </source>
</evidence>
<proteinExistence type="predicted"/>
<gene>
    <name evidence="1" type="ORF">FJU30_15465</name>
</gene>
<organism evidence="1 2">
    <name type="scientific">Affinibrenneria salicis</name>
    <dbReference type="NCBI Taxonomy" id="2590031"/>
    <lineage>
        <taxon>Bacteria</taxon>
        <taxon>Pseudomonadati</taxon>
        <taxon>Pseudomonadota</taxon>
        <taxon>Gammaproteobacteria</taxon>
        <taxon>Enterobacterales</taxon>
        <taxon>Pectobacteriaceae</taxon>
        <taxon>Affinibrenneria</taxon>
    </lineage>
</organism>
<dbReference type="EMBL" id="VYKJ01000007">
    <property type="protein sequence ID" value="KAA8999065.1"/>
    <property type="molecule type" value="Genomic_DNA"/>
</dbReference>
<sequence length="206" mass="23943">MSIELRKNFETELNSYLKENLTLTKDMKILKNRININKTGDVNAQGELSWGYLNNANGYFLSLSVDSIELNDFFNEIAPPYKSKLFTDKTFFMNTLMEKFKLFATKIGGTVDLPRNEEEISKTNEWIFTKIRDIYLPRIMNLIDLKSDAINDVIANPNYYAYPFLTILYIIKKNNIPLSDINMGFILSKKITGNKLFDKNLLDTYL</sequence>
<evidence type="ECO:0000313" key="1">
    <source>
        <dbReference type="EMBL" id="KAA8999065.1"/>
    </source>
</evidence>
<protein>
    <submittedName>
        <fullName evidence="1">Uncharacterized protein</fullName>
    </submittedName>
</protein>